<protein>
    <submittedName>
        <fullName evidence="2">Uncharacterized protein</fullName>
    </submittedName>
</protein>
<accession>A0ABQ4PP94</accession>
<evidence type="ECO:0000313" key="2">
    <source>
        <dbReference type="EMBL" id="GIU50516.1"/>
    </source>
</evidence>
<keyword evidence="1" id="KW-0812">Transmembrane</keyword>
<gene>
    <name evidence="2" type="ORF">TUM4438_36780</name>
</gene>
<name>A0ABQ4PP94_9GAMM</name>
<proteinExistence type="predicted"/>
<keyword evidence="3" id="KW-1185">Reference proteome</keyword>
<reference evidence="2" key="1">
    <citation type="submission" date="2021-05" db="EMBL/GenBank/DDBJ databases">
        <title>Molecular characterization for Shewanella algae harboring chromosomal blaOXA-55-like strains isolated from clinical and environment sample.</title>
        <authorList>
            <person name="Ohama Y."/>
            <person name="Aoki K."/>
            <person name="Harada S."/>
            <person name="Moriya K."/>
            <person name="Ishii Y."/>
            <person name="Tateda K."/>
        </authorList>
    </citation>
    <scope>NUCLEOTIDE SEQUENCE</scope>
    <source>
        <strain evidence="2">JCM 11563</strain>
    </source>
</reference>
<keyword evidence="1" id="KW-1133">Transmembrane helix</keyword>
<sequence length="162" mass="17385">MLQRNVGVSWGELNLLNHSSGAKNSRHDSRPSRQCTLAARLLVALAAAPLLNLLLITAPLIAAALITVSLINGSVDDASLATNLYHFNQTQSADSQQEMSQSQSVTSLFTHLTVTPAAQHTGPVALYARKSRYKRGLVCKDKGWEFCATWATSGRAPGSRIA</sequence>
<dbReference type="Proteomes" id="UP000887104">
    <property type="component" value="Unassembled WGS sequence"/>
</dbReference>
<dbReference type="EMBL" id="BPEY01000088">
    <property type="protein sequence ID" value="GIU50516.1"/>
    <property type="molecule type" value="Genomic_DNA"/>
</dbReference>
<dbReference type="RefSeq" id="WP_220782668.1">
    <property type="nucleotide sequence ID" value="NZ_BPEY01000088.1"/>
</dbReference>
<evidence type="ECO:0000256" key="1">
    <source>
        <dbReference type="SAM" id="Phobius"/>
    </source>
</evidence>
<feature type="transmembrane region" description="Helical" evidence="1">
    <location>
        <begin position="41"/>
        <end position="66"/>
    </location>
</feature>
<keyword evidence="1" id="KW-0472">Membrane</keyword>
<comment type="caution">
    <text evidence="2">The sequence shown here is derived from an EMBL/GenBank/DDBJ whole genome shotgun (WGS) entry which is preliminary data.</text>
</comment>
<evidence type="ECO:0000313" key="3">
    <source>
        <dbReference type="Proteomes" id="UP000887104"/>
    </source>
</evidence>
<organism evidence="2 3">
    <name type="scientific">Shewanella sairae</name>
    <dbReference type="NCBI Taxonomy" id="190310"/>
    <lineage>
        <taxon>Bacteria</taxon>
        <taxon>Pseudomonadati</taxon>
        <taxon>Pseudomonadota</taxon>
        <taxon>Gammaproteobacteria</taxon>
        <taxon>Alteromonadales</taxon>
        <taxon>Shewanellaceae</taxon>
        <taxon>Shewanella</taxon>
    </lineage>
</organism>